<dbReference type="CDD" id="cd00609">
    <property type="entry name" value="AAT_like"/>
    <property type="match status" value="1"/>
</dbReference>
<protein>
    <recommendedName>
        <fullName evidence="5">Aminotransferase</fullName>
        <ecNumber evidence="5">2.6.1.-</ecNumber>
    </recommendedName>
</protein>
<dbReference type="PANTHER" id="PTHR42885">
    <property type="entry name" value="HISTIDINOL-PHOSPHATE AMINOTRANSFERASE-RELATED"/>
    <property type="match status" value="1"/>
</dbReference>
<reference evidence="7 8" key="1">
    <citation type="journal article" date="2015" name="Nature">
        <title>rRNA introns, odd ribosomes, and small enigmatic genomes across a large radiation of phyla.</title>
        <authorList>
            <person name="Brown C.T."/>
            <person name="Hug L.A."/>
            <person name="Thomas B.C."/>
            <person name="Sharon I."/>
            <person name="Castelle C.J."/>
            <person name="Singh A."/>
            <person name="Wilkins M.J."/>
            <person name="Williams K.H."/>
            <person name="Banfield J.F."/>
        </authorList>
    </citation>
    <scope>NUCLEOTIDE SEQUENCE [LARGE SCALE GENOMIC DNA]</scope>
</reference>
<keyword evidence="2 5" id="KW-0032">Aminotransferase</keyword>
<dbReference type="GO" id="GO:0030170">
    <property type="term" value="F:pyridoxal phosphate binding"/>
    <property type="evidence" value="ECO:0007669"/>
    <property type="project" value="InterPro"/>
</dbReference>
<dbReference type="InterPro" id="IPR004839">
    <property type="entry name" value="Aminotransferase_I/II_large"/>
</dbReference>
<dbReference type="Proteomes" id="UP000034516">
    <property type="component" value="Unassembled WGS sequence"/>
</dbReference>
<evidence type="ECO:0000259" key="6">
    <source>
        <dbReference type="Pfam" id="PF00155"/>
    </source>
</evidence>
<dbReference type="Gene3D" id="3.90.1150.10">
    <property type="entry name" value="Aspartate Aminotransferase, domain 1"/>
    <property type="match status" value="1"/>
</dbReference>
<dbReference type="Gene3D" id="3.40.640.10">
    <property type="entry name" value="Type I PLP-dependent aspartate aminotransferase-like (Major domain)"/>
    <property type="match status" value="1"/>
</dbReference>
<dbReference type="AlphaFoldDB" id="A0A0G0Z1R5"/>
<dbReference type="PROSITE" id="PS00105">
    <property type="entry name" value="AA_TRANSFER_CLASS_1"/>
    <property type="match status" value="1"/>
</dbReference>
<accession>A0A0G0Z1R5</accession>
<dbReference type="InterPro" id="IPR004838">
    <property type="entry name" value="NHTrfase_class1_PyrdxlP-BS"/>
</dbReference>
<comment type="caution">
    <text evidence="7">The sequence shown here is derived from an EMBL/GenBank/DDBJ whole genome shotgun (WGS) entry which is preliminary data.</text>
</comment>
<evidence type="ECO:0000313" key="8">
    <source>
        <dbReference type="Proteomes" id="UP000034516"/>
    </source>
</evidence>
<sequence>MKQLLMNRNEVFQRPSPKVLNTLKNFKAEHVNRYFDEIDGYYNSILIPKISKIFGISDKQVIISYGEEDFFRTVFERLSLQKDFILTSQLHYSYLDKYLYFKGINLLTFRMYEKDKNFVFDVEDCIKQYQKFNPKVILIASPNNPTGNSLSVTELEKILKNTRVETLVIFDEAYYGFDEGYNQQAFLSLLNKYANLVLLRSFSKRYALAGFRIGFALCGVNIKNLLNYQNRYLGLSRILEEVAIAALESEDYYKKISSEIIGDREYFIKSVRNFNNFKPFNSKANFVFMRVASGDIIKQMQDAFTKEEVIIGKFMDDNLLRVTIGYNEYTRKFLKLLERIDNLN</sequence>
<gene>
    <name evidence="7" type="ORF">UV02_C0008G0015</name>
</gene>
<comment type="similarity">
    <text evidence="5">Belongs to the class-I pyridoxal-phosphate-dependent aminotransferase family.</text>
</comment>
<evidence type="ECO:0000256" key="2">
    <source>
        <dbReference type="ARBA" id="ARBA00022576"/>
    </source>
</evidence>
<dbReference type="Pfam" id="PF00155">
    <property type="entry name" value="Aminotran_1_2"/>
    <property type="match status" value="1"/>
</dbReference>
<evidence type="ECO:0000256" key="5">
    <source>
        <dbReference type="RuleBase" id="RU000481"/>
    </source>
</evidence>
<dbReference type="EMBL" id="LCCW01000008">
    <property type="protein sequence ID" value="KKS42720.1"/>
    <property type="molecule type" value="Genomic_DNA"/>
</dbReference>
<feature type="domain" description="Aminotransferase class I/classII large" evidence="6">
    <location>
        <begin position="74"/>
        <end position="328"/>
    </location>
</feature>
<dbReference type="EC" id="2.6.1.-" evidence="5"/>
<evidence type="ECO:0000313" key="7">
    <source>
        <dbReference type="EMBL" id="KKS42720.1"/>
    </source>
</evidence>
<evidence type="ECO:0000256" key="4">
    <source>
        <dbReference type="ARBA" id="ARBA00022898"/>
    </source>
</evidence>
<name>A0A0G0Z1R5_9BACT</name>
<keyword evidence="3 5" id="KW-0808">Transferase</keyword>
<dbReference type="InterPro" id="IPR015424">
    <property type="entry name" value="PyrdxlP-dep_Trfase"/>
</dbReference>
<organism evidence="7 8">
    <name type="scientific">Candidatus Kuenenbacteria bacterium GW2011_GWA2_42_15</name>
    <dbReference type="NCBI Taxonomy" id="1618677"/>
    <lineage>
        <taxon>Bacteria</taxon>
        <taxon>Candidatus Kueneniibacteriota</taxon>
    </lineage>
</organism>
<dbReference type="GO" id="GO:0008483">
    <property type="term" value="F:transaminase activity"/>
    <property type="evidence" value="ECO:0007669"/>
    <property type="project" value="UniProtKB-KW"/>
</dbReference>
<dbReference type="PANTHER" id="PTHR42885:SF2">
    <property type="entry name" value="HISTIDINOL-PHOSPHATE AMINOTRANSFERASE"/>
    <property type="match status" value="1"/>
</dbReference>
<dbReference type="InterPro" id="IPR015421">
    <property type="entry name" value="PyrdxlP-dep_Trfase_major"/>
</dbReference>
<evidence type="ECO:0000256" key="1">
    <source>
        <dbReference type="ARBA" id="ARBA00001933"/>
    </source>
</evidence>
<evidence type="ECO:0000256" key="3">
    <source>
        <dbReference type="ARBA" id="ARBA00022679"/>
    </source>
</evidence>
<comment type="cofactor">
    <cofactor evidence="1 5">
        <name>pyridoxal 5'-phosphate</name>
        <dbReference type="ChEBI" id="CHEBI:597326"/>
    </cofactor>
</comment>
<dbReference type="SUPFAM" id="SSF53383">
    <property type="entry name" value="PLP-dependent transferases"/>
    <property type="match status" value="1"/>
</dbReference>
<proteinExistence type="inferred from homology"/>
<keyword evidence="4" id="KW-0663">Pyridoxal phosphate</keyword>
<dbReference type="InterPro" id="IPR015422">
    <property type="entry name" value="PyrdxlP-dep_Trfase_small"/>
</dbReference>